<organism evidence="2 3">
    <name type="scientific">Sphaerochaeta pleomorpha (strain ATCC BAA-1885 / DSM 22778 / Grapes)</name>
    <dbReference type="NCBI Taxonomy" id="158190"/>
    <lineage>
        <taxon>Bacteria</taxon>
        <taxon>Pseudomonadati</taxon>
        <taxon>Spirochaetota</taxon>
        <taxon>Spirochaetia</taxon>
        <taxon>Spirochaetales</taxon>
        <taxon>Sphaerochaetaceae</taxon>
        <taxon>Sphaerochaeta</taxon>
    </lineage>
</organism>
<dbReference type="GO" id="GO:0015074">
    <property type="term" value="P:DNA integration"/>
    <property type="evidence" value="ECO:0007669"/>
    <property type="project" value="InterPro"/>
</dbReference>
<dbReference type="GO" id="GO:0003676">
    <property type="term" value="F:nucleic acid binding"/>
    <property type="evidence" value="ECO:0007669"/>
    <property type="project" value="InterPro"/>
</dbReference>
<dbReference type="eggNOG" id="COG4584">
    <property type="taxonomic scope" value="Bacteria"/>
</dbReference>
<evidence type="ECO:0000313" key="2">
    <source>
        <dbReference type="EMBL" id="AEV30215.1"/>
    </source>
</evidence>
<keyword evidence="3" id="KW-1185">Reference proteome</keyword>
<evidence type="ECO:0000313" key="3">
    <source>
        <dbReference type="Proteomes" id="UP000005632"/>
    </source>
</evidence>
<accession>G8QTH4</accession>
<dbReference type="STRING" id="158190.SpiGrapes_2452"/>
<dbReference type="KEGG" id="sgp:SpiGrapes_2452"/>
<protein>
    <submittedName>
        <fullName evidence="2">Transposase</fullName>
    </submittedName>
</protein>
<proteinExistence type="predicted"/>
<dbReference type="Gene3D" id="3.30.420.10">
    <property type="entry name" value="Ribonuclease H-like superfamily/Ribonuclease H"/>
    <property type="match status" value="1"/>
</dbReference>
<dbReference type="SUPFAM" id="SSF53098">
    <property type="entry name" value="Ribonuclease H-like"/>
    <property type="match status" value="1"/>
</dbReference>
<dbReference type="AlphaFoldDB" id="G8QTH4"/>
<reference evidence="2 3" key="1">
    <citation type="submission" date="2011-11" db="EMBL/GenBank/DDBJ databases">
        <title>Complete sequence of Spirochaeta sp. grapes.</title>
        <authorList>
            <consortium name="US DOE Joint Genome Institute"/>
            <person name="Lucas S."/>
            <person name="Han J."/>
            <person name="Lapidus A."/>
            <person name="Cheng J.-F."/>
            <person name="Goodwin L."/>
            <person name="Pitluck S."/>
            <person name="Peters L."/>
            <person name="Ovchinnikova G."/>
            <person name="Munk A.C."/>
            <person name="Detter J.C."/>
            <person name="Han C."/>
            <person name="Tapia R."/>
            <person name="Land M."/>
            <person name="Hauser L."/>
            <person name="Kyrpides N."/>
            <person name="Ivanova N."/>
            <person name="Pagani I."/>
            <person name="Ritalahtilisa K."/>
            <person name="Loeffler F."/>
            <person name="Woyke T."/>
        </authorList>
    </citation>
    <scope>NUCLEOTIDE SEQUENCE [LARGE SCALE GENOMIC DNA]</scope>
    <source>
        <strain evidence="3">ATCC BAA-1885 / DSM 22778 / Grapes</strain>
    </source>
</reference>
<dbReference type="InterPro" id="IPR001584">
    <property type="entry name" value="Integrase_cat-core"/>
</dbReference>
<dbReference type="RefSeq" id="WP_014271056.1">
    <property type="nucleotide sequence ID" value="NC_016633.1"/>
</dbReference>
<evidence type="ECO:0000259" key="1">
    <source>
        <dbReference type="PROSITE" id="PS50994"/>
    </source>
</evidence>
<dbReference type="EMBL" id="CP003155">
    <property type="protein sequence ID" value="AEV30215.1"/>
    <property type="molecule type" value="Genomic_DNA"/>
</dbReference>
<dbReference type="Proteomes" id="UP000005632">
    <property type="component" value="Chromosome"/>
</dbReference>
<gene>
    <name evidence="2" type="ordered locus">SpiGrapes_2452</name>
</gene>
<name>G8QTH4_SPHPG</name>
<dbReference type="InterPro" id="IPR036397">
    <property type="entry name" value="RNaseH_sf"/>
</dbReference>
<dbReference type="PANTHER" id="PTHR35004">
    <property type="entry name" value="TRANSPOSASE RV3428C-RELATED"/>
    <property type="match status" value="1"/>
</dbReference>
<dbReference type="HOGENOM" id="CLU_020626_2_1_12"/>
<dbReference type="NCBIfam" id="NF033546">
    <property type="entry name" value="transpos_IS21"/>
    <property type="match status" value="1"/>
</dbReference>
<feature type="domain" description="Integrase catalytic" evidence="1">
    <location>
        <begin position="126"/>
        <end position="301"/>
    </location>
</feature>
<dbReference type="PROSITE" id="PS50994">
    <property type="entry name" value="INTEGRASE"/>
    <property type="match status" value="1"/>
</dbReference>
<sequence>MSQIQMIQDMDRQGNTISAIAEATGHDRKTVRKILDKTDFNQEMPTKKGCPGGLLEPYIQQIDELIDEQKKLNRKQRFTATRMWEFLFVDCCHVELEHAYHTIRRYMKAKHQQELRSNHEKGALKLVWHPGEAQCDFGEAHFLIEGKLEKLYFLVLSFPFSNRVFCQLFKGETAECVCEGLLAIFNYIGGIPVLIIFDNATGVGRRIGDKVRQCQMFARFQLHHRFQVRFCNPQSGNEKGNVEAAVKYVRSHLFVPTVCIPAGGIVRFNAYPLMEKSGNLRMEVEHYQKGELVKNLFETDRKALLPLPHTPFVVVRYDTFTTDSYGMVKTNSATHSYLLGPRYANRTILCGFGAWDIKFYTPEGGFIHEYPRQFGGSTTESVDMLISLDALKYKPNAWMNSQVREAMEPGAFRNYMDHADANARKRGLYLLNETAQEFGFNVAALAMDNTWHGERENSAADVKTYARRLVSFPIGMSSNTTGVSLEPFNALMAQGGNR</sequence>
<dbReference type="InterPro" id="IPR012337">
    <property type="entry name" value="RNaseH-like_sf"/>
</dbReference>